<dbReference type="InterPro" id="IPR000792">
    <property type="entry name" value="Tscrpt_reg_LuxR_C"/>
</dbReference>
<evidence type="ECO:0000313" key="7">
    <source>
        <dbReference type="Proteomes" id="UP001431010"/>
    </source>
</evidence>
<proteinExistence type="predicted"/>
<evidence type="ECO:0000256" key="3">
    <source>
        <dbReference type="ARBA" id="ARBA00023163"/>
    </source>
</evidence>
<organism evidence="6 7">
    <name type="scientific">Bradyrhizobium ontarionense</name>
    <dbReference type="NCBI Taxonomy" id="2898149"/>
    <lineage>
        <taxon>Bacteria</taxon>
        <taxon>Pseudomonadati</taxon>
        <taxon>Pseudomonadota</taxon>
        <taxon>Alphaproteobacteria</taxon>
        <taxon>Hyphomicrobiales</taxon>
        <taxon>Nitrobacteraceae</taxon>
        <taxon>Bradyrhizobium</taxon>
    </lineage>
</organism>
<dbReference type="InterPro" id="IPR016032">
    <property type="entry name" value="Sig_transdc_resp-reg_C-effctor"/>
</dbReference>
<dbReference type="PANTHER" id="PTHR44688:SF16">
    <property type="entry name" value="DNA-BINDING TRANSCRIPTIONAL ACTIVATOR DEVR_DOSR"/>
    <property type="match status" value="1"/>
</dbReference>
<dbReference type="PRINTS" id="PR00038">
    <property type="entry name" value="HTHLUXR"/>
</dbReference>
<accession>A0ABY3RMX2</accession>
<dbReference type="SUPFAM" id="SSF46894">
    <property type="entry name" value="C-terminal effector domain of the bipartite response regulators"/>
    <property type="match status" value="1"/>
</dbReference>
<keyword evidence="2" id="KW-0238">DNA-binding</keyword>
<protein>
    <submittedName>
        <fullName evidence="6">Helix-turn-helix transcriptional regulator</fullName>
    </submittedName>
</protein>
<dbReference type="CDD" id="cd06170">
    <property type="entry name" value="LuxR_C_like"/>
    <property type="match status" value="1"/>
</dbReference>
<dbReference type="EMBL" id="CP088156">
    <property type="protein sequence ID" value="UFZ08387.1"/>
    <property type="molecule type" value="Genomic_DNA"/>
</dbReference>
<keyword evidence="7" id="KW-1185">Reference proteome</keyword>
<dbReference type="PANTHER" id="PTHR44688">
    <property type="entry name" value="DNA-BINDING TRANSCRIPTIONAL ACTIVATOR DEVR_DOSR"/>
    <property type="match status" value="1"/>
</dbReference>
<dbReference type="Proteomes" id="UP001431010">
    <property type="component" value="Chromosome"/>
</dbReference>
<dbReference type="InterPro" id="IPR036388">
    <property type="entry name" value="WH-like_DNA-bd_sf"/>
</dbReference>
<evidence type="ECO:0000256" key="4">
    <source>
        <dbReference type="SAM" id="MobiDB-lite"/>
    </source>
</evidence>
<dbReference type="PROSITE" id="PS50043">
    <property type="entry name" value="HTH_LUXR_2"/>
    <property type="match status" value="1"/>
</dbReference>
<evidence type="ECO:0000313" key="6">
    <source>
        <dbReference type="EMBL" id="UFZ08387.1"/>
    </source>
</evidence>
<dbReference type="SMART" id="SM00421">
    <property type="entry name" value="HTH_LUXR"/>
    <property type="match status" value="1"/>
</dbReference>
<keyword evidence="1" id="KW-0805">Transcription regulation</keyword>
<keyword evidence="3" id="KW-0804">Transcription</keyword>
<dbReference type="RefSeq" id="WP_231327834.1">
    <property type="nucleotide sequence ID" value="NZ_CP088156.1"/>
</dbReference>
<feature type="region of interest" description="Disordered" evidence="4">
    <location>
        <begin position="127"/>
        <end position="155"/>
    </location>
</feature>
<name>A0ABY3RMX2_9BRAD</name>
<gene>
    <name evidence="6" type="ORF">LQG66_17485</name>
</gene>
<sequence>MEKPAALRLIQGPEGTTGLSDDFGIGNLSSVRARTSSEVGAAMVHKLNGPMTALMLYIGVIHENRERICVSDRESEWLKRLIDNAFREAERICNLIHHMGDCFEAPIPKEEAIPVARDAIAWWSRTGTPDSRSSLGADSPAGETNPSAATPLTPRERQVLRLVGEGCSNKEGAKLMNISYRTFECHRAQVMRKLGAKNAVELVRMMMLRGNAPSGSAEAGR</sequence>
<evidence type="ECO:0000256" key="2">
    <source>
        <dbReference type="ARBA" id="ARBA00023125"/>
    </source>
</evidence>
<dbReference type="Gene3D" id="1.10.10.10">
    <property type="entry name" value="Winged helix-like DNA-binding domain superfamily/Winged helix DNA-binding domain"/>
    <property type="match status" value="1"/>
</dbReference>
<evidence type="ECO:0000256" key="1">
    <source>
        <dbReference type="ARBA" id="ARBA00023015"/>
    </source>
</evidence>
<evidence type="ECO:0000259" key="5">
    <source>
        <dbReference type="PROSITE" id="PS50043"/>
    </source>
</evidence>
<reference evidence="6" key="1">
    <citation type="journal article" date="2024" name="Antonie Van Leeuwenhoek">
        <title>Bradyrhizobium ontarionense sp. nov., a novel bacterial symbiont isolated from Aeschynomene indica (Indian jointvetch), harbours photosynthesis, nitrogen fixation and nitrous oxide (N2O) reductase genes.</title>
        <authorList>
            <person name="Bromfield E.S.P."/>
            <person name="Cloutier S."/>
        </authorList>
    </citation>
    <scope>NUCLEOTIDE SEQUENCE</scope>
    <source>
        <strain evidence="6">A19</strain>
    </source>
</reference>
<feature type="domain" description="HTH luxR-type" evidence="5">
    <location>
        <begin position="145"/>
        <end position="210"/>
    </location>
</feature>
<dbReference type="Pfam" id="PF00196">
    <property type="entry name" value="GerE"/>
    <property type="match status" value="1"/>
</dbReference>
<feature type="compositionally biased region" description="Polar residues" evidence="4">
    <location>
        <begin position="127"/>
        <end position="150"/>
    </location>
</feature>